<protein>
    <submittedName>
        <fullName evidence="1">Uncharacterized protein</fullName>
    </submittedName>
</protein>
<dbReference type="EMBL" id="BKCJ010000647">
    <property type="protein sequence ID" value="GEU35039.1"/>
    <property type="molecule type" value="Genomic_DNA"/>
</dbReference>
<evidence type="ECO:0000313" key="1">
    <source>
        <dbReference type="EMBL" id="GEU35039.1"/>
    </source>
</evidence>
<dbReference type="AlphaFoldDB" id="A0A6L2JE25"/>
<organism evidence="1">
    <name type="scientific">Tanacetum cinerariifolium</name>
    <name type="common">Dalmatian daisy</name>
    <name type="synonym">Chrysanthemum cinerariifolium</name>
    <dbReference type="NCBI Taxonomy" id="118510"/>
    <lineage>
        <taxon>Eukaryota</taxon>
        <taxon>Viridiplantae</taxon>
        <taxon>Streptophyta</taxon>
        <taxon>Embryophyta</taxon>
        <taxon>Tracheophyta</taxon>
        <taxon>Spermatophyta</taxon>
        <taxon>Magnoliopsida</taxon>
        <taxon>eudicotyledons</taxon>
        <taxon>Gunneridae</taxon>
        <taxon>Pentapetalae</taxon>
        <taxon>asterids</taxon>
        <taxon>campanulids</taxon>
        <taxon>Asterales</taxon>
        <taxon>Asteraceae</taxon>
        <taxon>Asteroideae</taxon>
        <taxon>Anthemideae</taxon>
        <taxon>Anthemidinae</taxon>
        <taxon>Tanacetum</taxon>
    </lineage>
</organism>
<name>A0A6L2JE25_TANCI</name>
<reference evidence="1" key="1">
    <citation type="journal article" date="2019" name="Sci. Rep.">
        <title>Draft genome of Tanacetum cinerariifolium, the natural source of mosquito coil.</title>
        <authorList>
            <person name="Yamashiro T."/>
            <person name="Shiraishi A."/>
            <person name="Satake H."/>
            <person name="Nakayama K."/>
        </authorList>
    </citation>
    <scope>NUCLEOTIDE SEQUENCE</scope>
</reference>
<comment type="caution">
    <text evidence="1">The sequence shown here is derived from an EMBL/GenBank/DDBJ whole genome shotgun (WGS) entry which is preliminary data.</text>
</comment>
<gene>
    <name evidence="1" type="ORF">Tci_007017</name>
</gene>
<sequence>MEYIELEAKKARRRGQEFNWETATYGKVRYFDDIDYFKDFENEYPSIVYNDALSSESEVSSDFENEYPSIVYNDALSSESEVSSDFENEFPLIVNNDALATDHKISSEPSVYSGNDNDKVNIGLPSDDASIKPSDSIINDNVDINSHEFDESFERMMTYTVNLSL</sequence>
<accession>A0A6L2JE25</accession>
<proteinExistence type="predicted"/>